<dbReference type="AlphaFoldDB" id="L2GVQ8"/>
<gene>
    <name evidence="6" type="ORF">VCUG_00806</name>
</gene>
<dbReference type="RefSeq" id="XP_008073826.1">
    <property type="nucleotide sequence ID" value="XM_008075635.1"/>
</dbReference>
<evidence type="ECO:0000256" key="2">
    <source>
        <dbReference type="ARBA" id="ARBA00022574"/>
    </source>
</evidence>
<name>L2GVQ8_VAVCU</name>
<evidence type="ECO:0000256" key="1">
    <source>
        <dbReference type="ARBA" id="ARBA00004123"/>
    </source>
</evidence>
<dbReference type="OMA" id="AWEPYHR"/>
<evidence type="ECO:0000256" key="3">
    <source>
        <dbReference type="ARBA" id="ARBA00022737"/>
    </source>
</evidence>
<dbReference type="PANTHER" id="PTHR19848:SF0">
    <property type="entry name" value="NOTCHLESS PROTEIN HOMOLOG 1"/>
    <property type="match status" value="1"/>
</dbReference>
<protein>
    <submittedName>
        <fullName evidence="6">Uncharacterized protein</fullName>
    </submittedName>
</protein>
<evidence type="ECO:0000256" key="4">
    <source>
        <dbReference type="ARBA" id="ARBA00023242"/>
    </source>
</evidence>
<keyword evidence="2 5" id="KW-0853">WD repeat</keyword>
<organism evidence="6 7">
    <name type="scientific">Vavraia culicis (isolate floridensis)</name>
    <name type="common">Microsporidian parasite</name>
    <dbReference type="NCBI Taxonomy" id="948595"/>
    <lineage>
        <taxon>Eukaryota</taxon>
        <taxon>Fungi</taxon>
        <taxon>Fungi incertae sedis</taxon>
        <taxon>Microsporidia</taxon>
        <taxon>Pleistophoridae</taxon>
        <taxon>Vavraia</taxon>
    </lineage>
</organism>
<dbReference type="InParanoid" id="L2GVQ8"/>
<evidence type="ECO:0000256" key="5">
    <source>
        <dbReference type="PROSITE-ProRule" id="PRU00221"/>
    </source>
</evidence>
<keyword evidence="4" id="KW-0539">Nucleus</keyword>
<dbReference type="InterPro" id="IPR001680">
    <property type="entry name" value="WD40_rpt"/>
</dbReference>
<dbReference type="HOGENOM" id="CLU_700570_0_0_1"/>
<reference evidence="7" key="1">
    <citation type="submission" date="2011-03" db="EMBL/GenBank/DDBJ databases">
        <title>The genome sequence of Vavraia culicis strain floridensis.</title>
        <authorList>
            <consortium name="The Broad Institute Genome Sequencing Platform"/>
            <person name="Cuomo C."/>
            <person name="Becnel J."/>
            <person name="Sanscrainte N."/>
            <person name="Young S.K."/>
            <person name="Zeng Q."/>
            <person name="Gargeya S."/>
            <person name="Fitzgerald M."/>
            <person name="Haas B."/>
            <person name="Abouelleil A."/>
            <person name="Alvarado L."/>
            <person name="Arachchi H.M."/>
            <person name="Berlin A."/>
            <person name="Chapman S.B."/>
            <person name="Gearin G."/>
            <person name="Goldberg J."/>
            <person name="Griggs A."/>
            <person name="Gujja S."/>
            <person name="Hansen M."/>
            <person name="Heiman D."/>
            <person name="Howarth C."/>
            <person name="Larimer J."/>
            <person name="Lui A."/>
            <person name="MacDonald P.J.P."/>
            <person name="McCowen C."/>
            <person name="Montmayeur A."/>
            <person name="Murphy C."/>
            <person name="Neiman D."/>
            <person name="Pearson M."/>
            <person name="Priest M."/>
            <person name="Roberts A."/>
            <person name="Saif S."/>
            <person name="Shea T."/>
            <person name="Sisk P."/>
            <person name="Stolte C."/>
            <person name="Sykes S."/>
            <person name="Wortman J."/>
            <person name="Nusbaum C."/>
            <person name="Birren B."/>
        </authorList>
    </citation>
    <scope>NUCLEOTIDE SEQUENCE [LARGE SCALE GENOMIC DNA]</scope>
    <source>
        <strain evidence="7">floridensis</strain>
    </source>
</reference>
<dbReference type="GO" id="GO:0000027">
    <property type="term" value="P:ribosomal large subunit assembly"/>
    <property type="evidence" value="ECO:0007669"/>
    <property type="project" value="TreeGrafter"/>
</dbReference>
<dbReference type="Pfam" id="PF00400">
    <property type="entry name" value="WD40"/>
    <property type="match status" value="4"/>
</dbReference>
<dbReference type="GO" id="GO:0005730">
    <property type="term" value="C:nucleolus"/>
    <property type="evidence" value="ECO:0007669"/>
    <property type="project" value="TreeGrafter"/>
</dbReference>
<evidence type="ECO:0000313" key="7">
    <source>
        <dbReference type="Proteomes" id="UP000011081"/>
    </source>
</evidence>
<sequence>MEPNSDEIVVIQFYDTLTGKNSQSFQVPVKIRRSQLLELLDRKSTLYYSGHIITHDLMSVLPKNFNREETIIIKTSDEDEQKAAIYCSSSFSGHESAVLAALCDGNDVYTVGGDATIRKWDFDMKLQKKISKDHTHWIQVVKILGNMVFTGGMDSQICVYDRDLNLLCTITGHSKGITGIDEIEEMIVTSSRDKTVRFWKREESSDRTDYKCVYTYAHDDIVNGICVHGSRVYSYSKDCSVKIYEKTTYISEMKANSSINTLKLHENDVYMGCEDGSVYKNSTVIVRQNNLISSIDVSQNGIYFVTGSFSKKVCIYTTDGDLVAEYMHFDSVYKVRMVSYMVYSSGKDKTIKIFSLKTKKVVSTLICKDEVYDFDLCGEKVVAACKDSKVYFFE</sequence>
<dbReference type="PANTHER" id="PTHR19848">
    <property type="entry name" value="WD40 REPEAT PROTEIN"/>
    <property type="match status" value="1"/>
</dbReference>
<dbReference type="SUPFAM" id="SSF50978">
    <property type="entry name" value="WD40 repeat-like"/>
    <property type="match status" value="1"/>
</dbReference>
<dbReference type="GeneID" id="19878689"/>
<feature type="repeat" description="WD" evidence="5">
    <location>
        <begin position="170"/>
        <end position="209"/>
    </location>
</feature>
<dbReference type="EMBL" id="GL877413">
    <property type="protein sequence ID" value="ELA47724.1"/>
    <property type="molecule type" value="Genomic_DNA"/>
</dbReference>
<dbReference type="Proteomes" id="UP000011081">
    <property type="component" value="Unassembled WGS sequence"/>
</dbReference>
<proteinExistence type="predicted"/>
<dbReference type="OrthoDB" id="544788at2759"/>
<dbReference type="Gene3D" id="2.130.10.10">
    <property type="entry name" value="YVTN repeat-like/Quinoprotein amine dehydrogenase"/>
    <property type="match status" value="2"/>
</dbReference>
<keyword evidence="3" id="KW-0677">Repeat</keyword>
<comment type="subcellular location">
    <subcellularLocation>
        <location evidence="1">Nucleus</location>
    </subcellularLocation>
</comment>
<dbReference type="PROSITE" id="PS50082">
    <property type="entry name" value="WD_REPEATS_2"/>
    <property type="match status" value="1"/>
</dbReference>
<dbReference type="InterPro" id="IPR036322">
    <property type="entry name" value="WD40_repeat_dom_sf"/>
</dbReference>
<dbReference type="InterPro" id="IPR015943">
    <property type="entry name" value="WD40/YVTN_repeat-like_dom_sf"/>
</dbReference>
<dbReference type="STRING" id="948595.L2GVQ8"/>
<evidence type="ECO:0000313" key="6">
    <source>
        <dbReference type="EMBL" id="ELA47724.1"/>
    </source>
</evidence>
<keyword evidence="7" id="KW-1185">Reference proteome</keyword>
<dbReference type="VEuPathDB" id="MicrosporidiaDB:VCUG_00806"/>
<dbReference type="SMART" id="SM00320">
    <property type="entry name" value="WD40"/>
    <property type="match status" value="7"/>
</dbReference>
<accession>L2GVQ8</accession>